<name>A0A409WE42_PSICY</name>
<accession>A0A409WE42</accession>
<proteinExistence type="predicted"/>
<dbReference type="InParanoid" id="A0A409WE42"/>
<dbReference type="Proteomes" id="UP000283269">
    <property type="component" value="Unassembled WGS sequence"/>
</dbReference>
<gene>
    <name evidence="1" type="ORF">CVT25_000224</name>
</gene>
<organism evidence="1 2">
    <name type="scientific">Psilocybe cyanescens</name>
    <dbReference type="NCBI Taxonomy" id="93625"/>
    <lineage>
        <taxon>Eukaryota</taxon>
        <taxon>Fungi</taxon>
        <taxon>Dikarya</taxon>
        <taxon>Basidiomycota</taxon>
        <taxon>Agaricomycotina</taxon>
        <taxon>Agaricomycetes</taxon>
        <taxon>Agaricomycetidae</taxon>
        <taxon>Agaricales</taxon>
        <taxon>Agaricineae</taxon>
        <taxon>Strophariaceae</taxon>
        <taxon>Psilocybe</taxon>
    </lineage>
</organism>
<evidence type="ECO:0000313" key="1">
    <source>
        <dbReference type="EMBL" id="PPQ76763.1"/>
    </source>
</evidence>
<keyword evidence="2" id="KW-1185">Reference proteome</keyword>
<protein>
    <submittedName>
        <fullName evidence="1">Uncharacterized protein</fullName>
    </submittedName>
</protein>
<comment type="caution">
    <text evidence="1">The sequence shown here is derived from an EMBL/GenBank/DDBJ whole genome shotgun (WGS) entry which is preliminary data.</text>
</comment>
<dbReference type="EMBL" id="NHYD01003472">
    <property type="protein sequence ID" value="PPQ76763.1"/>
    <property type="molecule type" value="Genomic_DNA"/>
</dbReference>
<sequence length="96" mass="10866">MGTMSTTNLLLLQETHFRTHPLPDVKSHPCLRICLRIFKRKSISTTTALPEDLPALALQSSTLLVLRIRIEGPGSEIWMGWSYIEIGVLRRLVRGL</sequence>
<evidence type="ECO:0000313" key="2">
    <source>
        <dbReference type="Proteomes" id="UP000283269"/>
    </source>
</evidence>
<reference evidence="1 2" key="1">
    <citation type="journal article" date="2018" name="Evol. Lett.">
        <title>Horizontal gene cluster transfer increased hallucinogenic mushroom diversity.</title>
        <authorList>
            <person name="Reynolds H.T."/>
            <person name="Vijayakumar V."/>
            <person name="Gluck-Thaler E."/>
            <person name="Korotkin H.B."/>
            <person name="Matheny P.B."/>
            <person name="Slot J.C."/>
        </authorList>
    </citation>
    <scope>NUCLEOTIDE SEQUENCE [LARGE SCALE GENOMIC DNA]</scope>
    <source>
        <strain evidence="1 2">2631</strain>
    </source>
</reference>
<dbReference type="AlphaFoldDB" id="A0A409WE42"/>